<protein>
    <submittedName>
        <fullName evidence="1">Uncharacterized protein</fullName>
    </submittedName>
</protein>
<accession>N6U4P8</accession>
<feature type="non-terminal residue" evidence="1">
    <location>
        <position position="1"/>
    </location>
</feature>
<dbReference type="AlphaFoldDB" id="N6U4P8"/>
<name>N6U4P8_DENPD</name>
<evidence type="ECO:0000313" key="1">
    <source>
        <dbReference type="EMBL" id="ENN75591.1"/>
    </source>
</evidence>
<proteinExistence type="predicted"/>
<sequence>MVGQRTRNGSSLAFLTKACTVQFNCRGGNILHLFPNPYL</sequence>
<gene>
    <name evidence="1" type="ORF">YQE_07857</name>
</gene>
<dbReference type="HOGENOM" id="CLU_3320544_0_0_1"/>
<organism evidence="1">
    <name type="scientific">Dendroctonus ponderosae</name>
    <name type="common">Mountain pine beetle</name>
    <dbReference type="NCBI Taxonomy" id="77166"/>
    <lineage>
        <taxon>Eukaryota</taxon>
        <taxon>Metazoa</taxon>
        <taxon>Ecdysozoa</taxon>
        <taxon>Arthropoda</taxon>
        <taxon>Hexapoda</taxon>
        <taxon>Insecta</taxon>
        <taxon>Pterygota</taxon>
        <taxon>Neoptera</taxon>
        <taxon>Endopterygota</taxon>
        <taxon>Coleoptera</taxon>
        <taxon>Polyphaga</taxon>
        <taxon>Cucujiformia</taxon>
        <taxon>Curculionidae</taxon>
        <taxon>Scolytinae</taxon>
        <taxon>Dendroctonus</taxon>
    </lineage>
</organism>
<dbReference type="EMBL" id="KB741010">
    <property type="protein sequence ID" value="ENN75591.1"/>
    <property type="molecule type" value="Genomic_DNA"/>
</dbReference>
<reference evidence="1" key="1">
    <citation type="journal article" date="2013" name="Genome Biol.">
        <title>Draft genome of the mountain pine beetle, Dendroctonus ponderosae Hopkins, a major forest pest.</title>
        <authorList>
            <person name="Keeling C.I."/>
            <person name="Yuen M.M."/>
            <person name="Liao N.Y."/>
            <person name="Docking T.R."/>
            <person name="Chan S.K."/>
            <person name="Taylor G.A."/>
            <person name="Palmquist D.L."/>
            <person name="Jackman S.D."/>
            <person name="Nguyen A."/>
            <person name="Li M."/>
            <person name="Henderson H."/>
            <person name="Janes J.K."/>
            <person name="Zhao Y."/>
            <person name="Pandoh P."/>
            <person name="Moore R."/>
            <person name="Sperling F.A."/>
            <person name="Huber D.P."/>
            <person name="Birol I."/>
            <person name="Jones S.J."/>
            <person name="Bohlmann J."/>
        </authorList>
    </citation>
    <scope>NUCLEOTIDE SEQUENCE</scope>
</reference>